<keyword evidence="1" id="KW-0805">Transcription regulation</keyword>
<dbReference type="PROSITE" id="PS01124">
    <property type="entry name" value="HTH_ARAC_FAMILY_2"/>
    <property type="match status" value="1"/>
</dbReference>
<dbReference type="RefSeq" id="WP_264601913.1">
    <property type="nucleotide sequence ID" value="NZ_JAOQNS010000007.1"/>
</dbReference>
<dbReference type="Proteomes" id="UP001209755">
    <property type="component" value="Unassembled WGS sequence"/>
</dbReference>
<evidence type="ECO:0000256" key="1">
    <source>
        <dbReference type="ARBA" id="ARBA00023015"/>
    </source>
</evidence>
<dbReference type="InterPro" id="IPR014710">
    <property type="entry name" value="RmlC-like_jellyroll"/>
</dbReference>
<dbReference type="SUPFAM" id="SSF51182">
    <property type="entry name" value="RmlC-like cupins"/>
    <property type="match status" value="1"/>
</dbReference>
<dbReference type="EMBL" id="JAOQNS010000007">
    <property type="protein sequence ID" value="MCW2308289.1"/>
    <property type="molecule type" value="Genomic_DNA"/>
</dbReference>
<keyword evidence="2" id="KW-0238">DNA-binding</keyword>
<dbReference type="Gene3D" id="2.60.120.10">
    <property type="entry name" value="Jelly Rolls"/>
    <property type="match status" value="1"/>
</dbReference>
<dbReference type="Pfam" id="PF12833">
    <property type="entry name" value="HTH_18"/>
    <property type="match status" value="1"/>
</dbReference>
<dbReference type="InterPro" id="IPR018060">
    <property type="entry name" value="HTH_AraC"/>
</dbReference>
<reference evidence="6" key="1">
    <citation type="submission" date="2023-07" db="EMBL/GenBank/DDBJ databases">
        <title>Genome sequencing of Purple Non-Sulfur Bacteria from various extreme environments.</title>
        <authorList>
            <person name="Mayer M."/>
        </authorList>
    </citation>
    <scope>NUCLEOTIDE SEQUENCE [LARGE SCALE GENOMIC DNA]</scope>
    <source>
        <strain evidence="6">DSM 17935</strain>
    </source>
</reference>
<evidence type="ECO:0000256" key="3">
    <source>
        <dbReference type="ARBA" id="ARBA00023163"/>
    </source>
</evidence>
<accession>A0ABT3HD04</accession>
<protein>
    <submittedName>
        <fullName evidence="5">AraC-like DNA-binding protein</fullName>
    </submittedName>
</protein>
<dbReference type="Gene3D" id="1.10.10.60">
    <property type="entry name" value="Homeodomain-like"/>
    <property type="match status" value="1"/>
</dbReference>
<dbReference type="InterPro" id="IPR009057">
    <property type="entry name" value="Homeodomain-like_sf"/>
</dbReference>
<dbReference type="SUPFAM" id="SSF46689">
    <property type="entry name" value="Homeodomain-like"/>
    <property type="match status" value="1"/>
</dbReference>
<evidence type="ECO:0000313" key="6">
    <source>
        <dbReference type="Proteomes" id="UP001209755"/>
    </source>
</evidence>
<feature type="domain" description="HTH araC/xylS-type" evidence="4">
    <location>
        <begin position="162"/>
        <end position="259"/>
    </location>
</feature>
<dbReference type="InterPro" id="IPR011051">
    <property type="entry name" value="RmlC_Cupin_sf"/>
</dbReference>
<sequence>MSQIHPEMYQSAPHHLPQRVVAYAADRMGDIINPRHTHPRGQLLHIVSGTLAVETDGGTFVVPAERAVWMPPGVPHGTRTRAPTALRTIYIVPEAAPDLPAEPTVVRVTPLLRELILTLMSWPRNYDEAGPEGRLVSVLIDQIAVSPVAPLHLPMPQSERLRALARELREHPADPRGLDALAGAAAVSGRTLERRFRDETGLTLRAWRRQAKLLKALELLADRQPVGLIAERLGYETTSAFIAMFRSAFGQSPGRYFEG</sequence>
<dbReference type="PANTHER" id="PTHR11019">
    <property type="entry name" value="HTH-TYPE TRANSCRIPTIONAL REGULATOR NIMR"/>
    <property type="match status" value="1"/>
</dbReference>
<dbReference type="PANTHER" id="PTHR11019:SF199">
    <property type="entry name" value="HTH-TYPE TRANSCRIPTIONAL REGULATOR NIMR"/>
    <property type="match status" value="1"/>
</dbReference>
<dbReference type="SMART" id="SM00342">
    <property type="entry name" value="HTH_ARAC"/>
    <property type="match status" value="1"/>
</dbReference>
<evidence type="ECO:0000313" key="5">
    <source>
        <dbReference type="EMBL" id="MCW2308289.1"/>
    </source>
</evidence>
<organism evidence="5 6">
    <name type="scientific">Rhodobium gokarnense</name>
    <dbReference type="NCBI Taxonomy" id="364296"/>
    <lineage>
        <taxon>Bacteria</taxon>
        <taxon>Pseudomonadati</taxon>
        <taxon>Pseudomonadota</taxon>
        <taxon>Alphaproteobacteria</taxon>
        <taxon>Hyphomicrobiales</taxon>
        <taxon>Rhodobiaceae</taxon>
        <taxon>Rhodobium</taxon>
    </lineage>
</organism>
<gene>
    <name evidence="5" type="ORF">M2319_002631</name>
</gene>
<keyword evidence="6" id="KW-1185">Reference proteome</keyword>
<dbReference type="CDD" id="cd06124">
    <property type="entry name" value="cupin_NimR-like_N"/>
    <property type="match status" value="1"/>
</dbReference>
<evidence type="ECO:0000259" key="4">
    <source>
        <dbReference type="PROSITE" id="PS01124"/>
    </source>
</evidence>
<name>A0ABT3HD04_9HYPH</name>
<evidence type="ECO:0000256" key="2">
    <source>
        <dbReference type="ARBA" id="ARBA00023125"/>
    </source>
</evidence>
<dbReference type="Pfam" id="PF02311">
    <property type="entry name" value="AraC_binding"/>
    <property type="match status" value="1"/>
</dbReference>
<comment type="caution">
    <text evidence="5">The sequence shown here is derived from an EMBL/GenBank/DDBJ whole genome shotgun (WGS) entry which is preliminary data.</text>
</comment>
<dbReference type="InterPro" id="IPR003313">
    <property type="entry name" value="AraC-bd"/>
</dbReference>
<proteinExistence type="predicted"/>
<keyword evidence="3" id="KW-0804">Transcription</keyword>